<feature type="compositionally biased region" description="Polar residues" evidence="1">
    <location>
        <begin position="139"/>
        <end position="150"/>
    </location>
</feature>
<proteinExistence type="predicted"/>
<name>A0A8H6LUE6_9AGAR</name>
<dbReference type="Proteomes" id="UP000521943">
    <property type="component" value="Unassembled WGS sequence"/>
</dbReference>
<sequence length="469" mass="49388">MLASDMSVTIDICQKEASTERRGSMFPMLGSSLPHISERTDPKQDEVSGAVISSFPNMSSVRSAPNPSQLPWHRPKICQAEWLNGQHIASAGSRHNLKLSMGLHPVMGRTVAYNSSSDHPLASGGGFTVQFDDTDFGDNASSNDGSTSTGAMDPRDSVGGHESDVGSPSGSEGSVLAASGSIESLDNMHDRDVKEFLENMPKLLAINKRHPEIVRSMGAFLVLTRPVLGHDSESVPDSFWEVTERVSKGHRSLLPLPIIPDPTTIPHFQRISRPNSTDLGGLPGQDSDLLSPIHASTALHALESPSPAPTNNPTLSAIPSTPSSHMDSSTSTSSLSAPSPLAIDDSQQPPLAIDGSQQPPLVIDGTQQPPLVIDGTQQPPPVDGSLQPPNRLPAEKVRRRNTSLIVATGVDAVEALVVPPGGSSPCAVSGNGLVQRSANGTSPRLPMIAPHGELDPVEIMKECSTVSDV</sequence>
<feature type="region of interest" description="Disordered" evidence="1">
    <location>
        <begin position="302"/>
        <end position="394"/>
    </location>
</feature>
<feature type="compositionally biased region" description="Low complexity" evidence="1">
    <location>
        <begin position="319"/>
        <end position="340"/>
    </location>
</feature>
<keyword evidence="4" id="KW-1185">Reference proteome</keyword>
<organism evidence="3 4">
    <name type="scientific">Ephemerocybe angulata</name>
    <dbReference type="NCBI Taxonomy" id="980116"/>
    <lineage>
        <taxon>Eukaryota</taxon>
        <taxon>Fungi</taxon>
        <taxon>Dikarya</taxon>
        <taxon>Basidiomycota</taxon>
        <taxon>Agaricomycotina</taxon>
        <taxon>Agaricomycetes</taxon>
        <taxon>Agaricomycetidae</taxon>
        <taxon>Agaricales</taxon>
        <taxon>Agaricineae</taxon>
        <taxon>Psathyrellaceae</taxon>
        <taxon>Ephemerocybe</taxon>
    </lineage>
</organism>
<dbReference type="AlphaFoldDB" id="A0A8H6LUE6"/>
<feature type="compositionally biased region" description="Polar residues" evidence="1">
    <location>
        <begin position="309"/>
        <end position="318"/>
    </location>
</feature>
<evidence type="ECO:0000313" key="4">
    <source>
        <dbReference type="Proteomes" id="UP000521943"/>
    </source>
</evidence>
<accession>A0A8H6LUE6</accession>
<protein>
    <submittedName>
        <fullName evidence="3">Uncharacterized protein</fullName>
    </submittedName>
</protein>
<comment type="caution">
    <text evidence="3">The sequence shown here is derived from an EMBL/GenBank/DDBJ whole genome shotgun (WGS) entry which is preliminary data.</text>
</comment>
<dbReference type="EMBL" id="JACGCI010000273">
    <property type="protein sequence ID" value="KAF6741227.1"/>
    <property type="molecule type" value="Genomic_DNA"/>
</dbReference>
<gene>
    <name evidence="2" type="ORF">DFP72DRAFT_862824</name>
    <name evidence="3" type="ORF">DFP72DRAFT_862829</name>
</gene>
<dbReference type="EMBL" id="JACGCI010000273">
    <property type="protein sequence ID" value="KAF6741222.1"/>
    <property type="molecule type" value="Genomic_DNA"/>
</dbReference>
<evidence type="ECO:0000256" key="1">
    <source>
        <dbReference type="SAM" id="MobiDB-lite"/>
    </source>
</evidence>
<reference evidence="3 4" key="1">
    <citation type="submission" date="2020-07" db="EMBL/GenBank/DDBJ databases">
        <title>Comparative genomics of pyrophilous fungi reveals a link between fire events and developmental genes.</title>
        <authorList>
            <consortium name="DOE Joint Genome Institute"/>
            <person name="Steindorff A.S."/>
            <person name="Carver A."/>
            <person name="Calhoun S."/>
            <person name="Stillman K."/>
            <person name="Liu H."/>
            <person name="Lipzen A."/>
            <person name="Pangilinan J."/>
            <person name="Labutti K."/>
            <person name="Bruns T.D."/>
            <person name="Grigoriev I.V."/>
        </authorList>
    </citation>
    <scope>NUCLEOTIDE SEQUENCE [LARGE SCALE GENOMIC DNA]</scope>
    <source>
        <strain evidence="3 4">CBS 144469</strain>
    </source>
</reference>
<evidence type="ECO:0000313" key="3">
    <source>
        <dbReference type="EMBL" id="KAF6741227.1"/>
    </source>
</evidence>
<evidence type="ECO:0000313" key="2">
    <source>
        <dbReference type="EMBL" id="KAF6741222.1"/>
    </source>
</evidence>
<feature type="region of interest" description="Disordered" evidence="1">
    <location>
        <begin position="133"/>
        <end position="175"/>
    </location>
</feature>
<feature type="region of interest" description="Disordered" evidence="1">
    <location>
        <begin position="265"/>
        <end position="290"/>
    </location>
</feature>
<feature type="compositionally biased region" description="Polar residues" evidence="1">
    <location>
        <begin position="345"/>
        <end position="369"/>
    </location>
</feature>
<feature type="compositionally biased region" description="Basic and acidic residues" evidence="1">
    <location>
        <begin position="153"/>
        <end position="164"/>
    </location>
</feature>